<gene>
    <name evidence="1" type="ORF">SAMN02927925_01457</name>
</gene>
<accession>A0A1G4VPC7</accession>
<dbReference type="EMBL" id="FMTY01000003">
    <property type="protein sequence ID" value="SCX09844.1"/>
    <property type="molecule type" value="Genomic_DNA"/>
</dbReference>
<dbReference type="eggNOG" id="ENOG5030KEQ">
    <property type="taxonomic scope" value="Bacteria"/>
</dbReference>
<evidence type="ECO:0000313" key="2">
    <source>
        <dbReference type="Proteomes" id="UP000182124"/>
    </source>
</evidence>
<sequence>MKVLLTKIKNRLKSYFSSPNVHKENEEFKTKFGNYKQAVILGSGPSINSLDVTVFKNDFVITMGNFFEHPDIEKINPKMHIFAATHLPITKKVLTDWWCRCQEVLPKQTPILVEEKDKIKALEIFKGRKIYTYSYGGTLPVDFTKKILSPWSVTIVGLQLAVYCKIPKIILLGINHDWQCIQPYTHFYDHDKPSLEYYLKKEGIKISYEEQKQPFPKERLYREYELYQQYESLKKEAAALGLQIVNSDPFSHFDVFPFEKRTDLILNQN</sequence>
<name>A0A1G4VPC7_9FLAO</name>
<dbReference type="Proteomes" id="UP000182124">
    <property type="component" value="Unassembled WGS sequence"/>
</dbReference>
<dbReference type="Gene3D" id="3.90.1480.10">
    <property type="entry name" value="Alpha-2,3-sialyltransferase"/>
    <property type="match status" value="1"/>
</dbReference>
<evidence type="ECO:0000313" key="1">
    <source>
        <dbReference type="EMBL" id="SCX09844.1"/>
    </source>
</evidence>
<protein>
    <recommendedName>
        <fullName evidence="3">DUF115 domain-containing protein</fullName>
    </recommendedName>
</protein>
<proteinExistence type="predicted"/>
<organism evidence="1 2">
    <name type="scientific">Flavobacterium saliperosum</name>
    <dbReference type="NCBI Taxonomy" id="329186"/>
    <lineage>
        <taxon>Bacteria</taxon>
        <taxon>Pseudomonadati</taxon>
        <taxon>Bacteroidota</taxon>
        <taxon>Flavobacteriia</taxon>
        <taxon>Flavobacteriales</taxon>
        <taxon>Flavobacteriaceae</taxon>
        <taxon>Flavobacterium</taxon>
    </lineage>
</organism>
<dbReference type="RefSeq" id="WP_023577232.1">
    <property type="nucleotide sequence ID" value="NZ_CBCSBQ010000025.1"/>
</dbReference>
<dbReference type="STRING" id="329186.SAMN02927925_01457"/>
<evidence type="ECO:0008006" key="3">
    <source>
        <dbReference type="Google" id="ProtNLM"/>
    </source>
</evidence>
<reference evidence="1 2" key="1">
    <citation type="submission" date="2016-10" db="EMBL/GenBank/DDBJ databases">
        <authorList>
            <person name="de Groot N.N."/>
        </authorList>
    </citation>
    <scope>NUCLEOTIDE SEQUENCE [LARGE SCALE GENOMIC DNA]</scope>
    <source>
        <strain evidence="1 2">CGMCC 1.3801</strain>
    </source>
</reference>
<dbReference type="AlphaFoldDB" id="A0A1G4VPC7"/>